<reference evidence="3" key="1">
    <citation type="journal article" date="2020" name="Stud. Mycol.">
        <title>101 Dothideomycetes genomes: a test case for predicting lifestyles and emergence of pathogens.</title>
        <authorList>
            <person name="Haridas S."/>
            <person name="Albert R."/>
            <person name="Binder M."/>
            <person name="Bloem J."/>
            <person name="Labutti K."/>
            <person name="Salamov A."/>
            <person name="Andreopoulos B."/>
            <person name="Baker S."/>
            <person name="Barry K."/>
            <person name="Bills G."/>
            <person name="Bluhm B."/>
            <person name="Cannon C."/>
            <person name="Castanera R."/>
            <person name="Culley D."/>
            <person name="Daum C."/>
            <person name="Ezra D."/>
            <person name="Gonzalez J."/>
            <person name="Henrissat B."/>
            <person name="Kuo A."/>
            <person name="Liang C."/>
            <person name="Lipzen A."/>
            <person name="Lutzoni F."/>
            <person name="Magnuson J."/>
            <person name="Mondo S."/>
            <person name="Nolan M."/>
            <person name="Ohm R."/>
            <person name="Pangilinan J."/>
            <person name="Park H.-J."/>
            <person name="Ramirez L."/>
            <person name="Alfaro M."/>
            <person name="Sun H."/>
            <person name="Tritt A."/>
            <person name="Yoshinaga Y."/>
            <person name="Zwiers L.-H."/>
            <person name="Turgeon B."/>
            <person name="Goodwin S."/>
            <person name="Spatafora J."/>
            <person name="Crous P."/>
            <person name="Grigoriev I."/>
        </authorList>
    </citation>
    <scope>NUCLEOTIDE SEQUENCE</scope>
    <source>
        <strain evidence="3">CBS 269.34</strain>
    </source>
</reference>
<dbReference type="OrthoDB" id="5331891at2759"/>
<keyword evidence="1" id="KW-0812">Transmembrane</keyword>
<evidence type="ECO:0000313" key="4">
    <source>
        <dbReference type="Proteomes" id="UP000799750"/>
    </source>
</evidence>
<keyword evidence="1" id="KW-1133">Transmembrane helix</keyword>
<evidence type="ECO:0000313" key="3">
    <source>
        <dbReference type="EMBL" id="KAF2501511.1"/>
    </source>
</evidence>
<dbReference type="AlphaFoldDB" id="A0A6A6RAE1"/>
<feature type="domain" description="DUF7580" evidence="2">
    <location>
        <begin position="336"/>
        <end position="499"/>
    </location>
</feature>
<sequence length="532" mass="59103">MPDAFEIAGLVLGIIGAYPAVVSVLELYIGGLQARSSVHEDQVRAFQLDLGVQSALFENSYCILMNVQDATVLQGAKSSDWQKISDSIKLKITNEKHWATYGKLLQSIYECWNTLILQIPRPPLRAFGQSDLNWMQQTEEMLKRVEFVIKNTARCGLLNKLKVKNAELITLVKQQRTMRKQQRDQTRNHTAYFRSVQSAALEFCEVVASSLGCTCTSTHAITVELQSIAAPRSLADSSGGYASTSNSPLEMEMTYKPGINGTIPVPMKLELFYPLSTTTRRLYLQQTWQGLSRPSSTHCLAQSMERILQGSVIGSKAEYHIPGHESMRMHISRKQALTHNSITSLGSVIANQSLPCFQNGNFFERDRINMAIVLTCSVLGLHSTPWLPDLWTSDDIEFLPLTGNITRTSLQKPRVTIPVQRDSLLSTGRRTPSFGVRNNSLFALGMVLLEILMGASLASKRTTNESNIEAAWRLEHVVCSKELPFWKEVVSGCLHCPFSGIDMDLASDPPDLLDCVQTEVLQPLLKASAALP</sequence>
<protein>
    <recommendedName>
        <fullName evidence="2">DUF7580 domain-containing protein</fullName>
    </recommendedName>
</protein>
<dbReference type="InterPro" id="IPR056002">
    <property type="entry name" value="DUF7580"/>
</dbReference>
<feature type="transmembrane region" description="Helical" evidence="1">
    <location>
        <begin position="6"/>
        <end position="29"/>
    </location>
</feature>
<dbReference type="EMBL" id="MU004182">
    <property type="protein sequence ID" value="KAF2501511.1"/>
    <property type="molecule type" value="Genomic_DNA"/>
</dbReference>
<name>A0A6A6RAE1_9PEZI</name>
<dbReference type="Pfam" id="PF24476">
    <property type="entry name" value="DUF7580"/>
    <property type="match status" value="1"/>
</dbReference>
<evidence type="ECO:0000256" key="1">
    <source>
        <dbReference type="SAM" id="Phobius"/>
    </source>
</evidence>
<dbReference type="Proteomes" id="UP000799750">
    <property type="component" value="Unassembled WGS sequence"/>
</dbReference>
<organism evidence="3 4">
    <name type="scientific">Lophium mytilinum</name>
    <dbReference type="NCBI Taxonomy" id="390894"/>
    <lineage>
        <taxon>Eukaryota</taxon>
        <taxon>Fungi</taxon>
        <taxon>Dikarya</taxon>
        <taxon>Ascomycota</taxon>
        <taxon>Pezizomycotina</taxon>
        <taxon>Dothideomycetes</taxon>
        <taxon>Pleosporomycetidae</taxon>
        <taxon>Mytilinidiales</taxon>
        <taxon>Mytilinidiaceae</taxon>
        <taxon>Lophium</taxon>
    </lineage>
</organism>
<accession>A0A6A6RAE1</accession>
<gene>
    <name evidence="3" type="ORF">BU16DRAFT_555993</name>
</gene>
<dbReference type="PANTHER" id="PTHR35186:SF4">
    <property type="entry name" value="PRION-INHIBITION AND PROPAGATION HELO DOMAIN-CONTAINING PROTEIN"/>
    <property type="match status" value="1"/>
</dbReference>
<keyword evidence="4" id="KW-1185">Reference proteome</keyword>
<keyword evidence="1" id="KW-0472">Membrane</keyword>
<proteinExistence type="predicted"/>
<dbReference type="PANTHER" id="PTHR35186">
    <property type="entry name" value="ANK_REP_REGION DOMAIN-CONTAINING PROTEIN"/>
    <property type="match status" value="1"/>
</dbReference>
<evidence type="ECO:0000259" key="2">
    <source>
        <dbReference type="Pfam" id="PF24476"/>
    </source>
</evidence>